<sequence length="104" mass="12387">MASKQAYQKQIAKKEEAKLLRRLDKYIENHLLFLTDFRVYFDDNMSERDLRKCKNRQKMSGGFRTEAGIKMYCNILSVIETIKRRKIGIFNGIKDMFEGRPVFI</sequence>
<proteinExistence type="predicted"/>
<name>I0R7S5_9FIRM</name>
<dbReference type="PANTHER" id="PTHR33678">
    <property type="entry name" value="BLL1576 PROTEIN"/>
    <property type="match status" value="1"/>
</dbReference>
<keyword evidence="3" id="KW-1185">Reference proteome</keyword>
<dbReference type="EMBL" id="AJGH01000069">
    <property type="protein sequence ID" value="EIC95733.1"/>
    <property type="molecule type" value="Genomic_DNA"/>
</dbReference>
<organism evidence="2 3">
    <name type="scientific">Lachnoanaerobaculum saburreum F0468</name>
    <dbReference type="NCBI Taxonomy" id="1095750"/>
    <lineage>
        <taxon>Bacteria</taxon>
        <taxon>Bacillati</taxon>
        <taxon>Bacillota</taxon>
        <taxon>Clostridia</taxon>
        <taxon>Lachnospirales</taxon>
        <taxon>Lachnospiraceae</taxon>
        <taxon>Lachnoanaerobaculum</taxon>
    </lineage>
</organism>
<feature type="domain" description="Transposase IS66 central" evidence="1">
    <location>
        <begin position="6"/>
        <end position="70"/>
    </location>
</feature>
<dbReference type="PATRIC" id="fig|1095750.3.peg.1552"/>
<dbReference type="AlphaFoldDB" id="I0R7S5"/>
<dbReference type="InterPro" id="IPR004291">
    <property type="entry name" value="Transposase_IS66_central"/>
</dbReference>
<dbReference type="PANTHER" id="PTHR33678:SF2">
    <property type="match status" value="1"/>
</dbReference>
<dbReference type="InterPro" id="IPR052344">
    <property type="entry name" value="Transposase-related"/>
</dbReference>
<dbReference type="eggNOG" id="COG1943">
    <property type="taxonomic scope" value="Bacteria"/>
</dbReference>
<dbReference type="Pfam" id="PF03050">
    <property type="entry name" value="DDE_Tnp_IS66"/>
    <property type="match status" value="1"/>
</dbReference>
<comment type="caution">
    <text evidence="2">The sequence shown here is derived from an EMBL/GenBank/DDBJ whole genome shotgun (WGS) entry which is preliminary data.</text>
</comment>
<reference evidence="2 3" key="1">
    <citation type="submission" date="2012-03" db="EMBL/GenBank/DDBJ databases">
        <authorList>
            <person name="Durkin A.S."/>
            <person name="McCorrison J."/>
            <person name="Torralba M."/>
            <person name="Gillis M."/>
            <person name="Methe B."/>
            <person name="Sutton G."/>
            <person name="Nelson K.E."/>
        </authorList>
    </citation>
    <scope>NUCLEOTIDE SEQUENCE [LARGE SCALE GENOMIC DNA]</scope>
    <source>
        <strain evidence="2 3">F0468</strain>
    </source>
</reference>
<gene>
    <name evidence="2" type="ORF">HMPREF9970_2336</name>
</gene>
<accession>I0R7S5</accession>
<evidence type="ECO:0000313" key="3">
    <source>
        <dbReference type="Proteomes" id="UP000005039"/>
    </source>
</evidence>
<evidence type="ECO:0000259" key="1">
    <source>
        <dbReference type="Pfam" id="PF03050"/>
    </source>
</evidence>
<dbReference type="RefSeq" id="WP_008754083.1">
    <property type="nucleotide sequence ID" value="NZ_AJGH01000069.1"/>
</dbReference>
<dbReference type="Proteomes" id="UP000005039">
    <property type="component" value="Unassembled WGS sequence"/>
</dbReference>
<protein>
    <submittedName>
        <fullName evidence="2">IS66 family element, transposase domain protein</fullName>
    </submittedName>
</protein>
<evidence type="ECO:0000313" key="2">
    <source>
        <dbReference type="EMBL" id="EIC95733.1"/>
    </source>
</evidence>